<reference evidence="1" key="1">
    <citation type="journal article" date="2015" name="Nature">
        <title>Complex archaea that bridge the gap between prokaryotes and eukaryotes.</title>
        <authorList>
            <person name="Spang A."/>
            <person name="Saw J.H."/>
            <person name="Jorgensen S.L."/>
            <person name="Zaremba-Niedzwiedzka K."/>
            <person name="Martijn J."/>
            <person name="Lind A.E."/>
            <person name="van Eijk R."/>
            <person name="Schleper C."/>
            <person name="Guy L."/>
            <person name="Ettema T.J."/>
        </authorList>
    </citation>
    <scope>NUCLEOTIDE SEQUENCE</scope>
</reference>
<comment type="caution">
    <text evidence="1">The sequence shown here is derived from an EMBL/GenBank/DDBJ whole genome shotgun (WGS) entry which is preliminary data.</text>
</comment>
<name>A0A0F9CTU7_9ZZZZ</name>
<accession>A0A0F9CTU7</accession>
<dbReference type="AlphaFoldDB" id="A0A0F9CTU7"/>
<organism evidence="1">
    <name type="scientific">marine sediment metagenome</name>
    <dbReference type="NCBI Taxonomy" id="412755"/>
    <lineage>
        <taxon>unclassified sequences</taxon>
        <taxon>metagenomes</taxon>
        <taxon>ecological metagenomes</taxon>
    </lineage>
</organism>
<evidence type="ECO:0008006" key="2">
    <source>
        <dbReference type="Google" id="ProtNLM"/>
    </source>
</evidence>
<proteinExistence type="predicted"/>
<dbReference type="InterPro" id="IPR010090">
    <property type="entry name" value="Phage_tape_meas"/>
</dbReference>
<dbReference type="SUPFAM" id="SSF48371">
    <property type="entry name" value="ARM repeat"/>
    <property type="match status" value="1"/>
</dbReference>
<dbReference type="InterPro" id="IPR016024">
    <property type="entry name" value="ARM-type_fold"/>
</dbReference>
<evidence type="ECO:0000313" key="1">
    <source>
        <dbReference type="EMBL" id="KKL52808.1"/>
    </source>
</evidence>
<protein>
    <recommendedName>
        <fullName evidence="2">Phage tail tape measure protein domain-containing protein</fullName>
    </recommendedName>
</protein>
<gene>
    <name evidence="1" type="ORF">LCGC14_2281770</name>
</gene>
<feature type="non-terminal residue" evidence="1">
    <location>
        <position position="1"/>
    </location>
</feature>
<dbReference type="EMBL" id="LAZR01031761">
    <property type="protein sequence ID" value="KKL52808.1"/>
    <property type="molecule type" value="Genomic_DNA"/>
</dbReference>
<sequence length="381" mass="42418">LDVSNVAFAENTALTEEAAKRYQTTESQMKIFKNTLRDVGITIGSFLLPFLNKMLQFVKPLIDEFGKRFPEFINNFLIPTFQKIVDFLKTTLPGAFSNMQSFIKPIIDGIKNLFGAFSESAPVALASMQEFLSWFQTNMVPIIQSIGQRIGDILDEIAEFWRQNGEQIIERVTIAFKFITTTITGALDFLLTFINAWLKILNGDWTGAWQAIKDVLIRFIESALSIVGVDLDSFVKSWTGIWTNIKIIVTTIWDTIVKAIRSKIKGVVNFVKKQFEKLKAALKKILGIGSPSKVFKGFGEDMMAGLAEGVLSSFRLPEAAVTLAATKVIQPMGQVAAPPVSGASTTRNNSVNNVFNNNLQDRMDVELLANRVEQIFVRALG</sequence>
<dbReference type="NCBIfam" id="TIGR01760">
    <property type="entry name" value="tape_meas_TP901"/>
    <property type="match status" value="1"/>
</dbReference>